<feature type="transmembrane region" description="Helical" evidence="1">
    <location>
        <begin position="369"/>
        <end position="396"/>
    </location>
</feature>
<dbReference type="AlphaFoldDB" id="D9QRW2"/>
<feature type="transmembrane region" description="Helical" evidence="1">
    <location>
        <begin position="140"/>
        <end position="160"/>
    </location>
</feature>
<dbReference type="Proteomes" id="UP000001661">
    <property type="component" value="Chromosome"/>
</dbReference>
<feature type="transmembrane region" description="Helical" evidence="1">
    <location>
        <begin position="180"/>
        <end position="202"/>
    </location>
</feature>
<dbReference type="eggNOG" id="ENOG502Z7PW">
    <property type="taxonomic scope" value="Bacteria"/>
</dbReference>
<name>D9QRW2_ACEAZ</name>
<dbReference type="Pfam" id="PF09546">
    <property type="entry name" value="Spore_III_AE"/>
    <property type="match status" value="1"/>
</dbReference>
<keyword evidence="1" id="KW-0812">Transmembrane</keyword>
<sequence length="403" mass="44057">MNNRKKIILIFIVLILISQILILPLQAESQGEIRENLENKKEELVKQQLNRLDISRIKKQIEKLNRDAGEYLPKLTLDDMISLFTNGEMDFKFKGIITGLLEYLFKEIVVNLELLGKLIILAVISAVLKSFQNSFAEENISRLVNSIIYLVLVIVALNSFKVALNIGQETIDNMVSFMQALLPTLLTLLVAVGNVTSASLFQPITFLTVNLLSVLIKNIIFPLLLLGVILSIVNNISDNFDVSGLADLIREVNISLLGSFLTIFIGVMVVQGAAGAVGDGITIRTAKYLSGAFIPVIGGMFADALDMIIGGSLLIKNAIGILGVIIIFLFCAFSVIKIAALIFVYKFARAVIQPISDSKIVACLNDLSSSLILVFASVLSVAMMFFIMVTIIVGVANMSVMLR</sequence>
<dbReference type="RefSeq" id="WP_013278698.1">
    <property type="nucleotide sequence ID" value="NC_014378.1"/>
</dbReference>
<dbReference type="InterPro" id="IPR014194">
    <property type="entry name" value="Spore_III_AE"/>
</dbReference>
<gene>
    <name evidence="2" type="ordered locus">Acear_1748</name>
</gene>
<feature type="transmembrane region" description="Helical" evidence="1">
    <location>
        <begin position="108"/>
        <end position="128"/>
    </location>
</feature>
<evidence type="ECO:0000256" key="1">
    <source>
        <dbReference type="SAM" id="Phobius"/>
    </source>
</evidence>
<dbReference type="NCBIfam" id="TIGR02829">
    <property type="entry name" value="spore_III_AE"/>
    <property type="match status" value="1"/>
</dbReference>
<dbReference type="KEGG" id="aar:Acear_1748"/>
<reference evidence="2 3" key="1">
    <citation type="journal article" date="2010" name="Stand. Genomic Sci.">
        <title>Complete genome sequence of Acetohalobium arabaticum type strain (Z-7288).</title>
        <authorList>
            <person name="Sikorski J."/>
            <person name="Lapidus A."/>
            <person name="Chertkov O."/>
            <person name="Lucas S."/>
            <person name="Copeland A."/>
            <person name="Glavina Del Rio T."/>
            <person name="Nolan M."/>
            <person name="Tice H."/>
            <person name="Cheng J.F."/>
            <person name="Han C."/>
            <person name="Brambilla E."/>
            <person name="Pitluck S."/>
            <person name="Liolios K."/>
            <person name="Ivanova N."/>
            <person name="Mavromatis K."/>
            <person name="Mikhailova N."/>
            <person name="Pati A."/>
            <person name="Bruce D."/>
            <person name="Detter C."/>
            <person name="Tapia R."/>
            <person name="Goodwin L."/>
            <person name="Chen A."/>
            <person name="Palaniappan K."/>
            <person name="Land M."/>
            <person name="Hauser L."/>
            <person name="Chang Y.J."/>
            <person name="Jeffries C.D."/>
            <person name="Rohde M."/>
            <person name="Goker M."/>
            <person name="Spring S."/>
            <person name="Woyke T."/>
            <person name="Bristow J."/>
            <person name="Eisen J.A."/>
            <person name="Markowitz V."/>
            <person name="Hugenholtz P."/>
            <person name="Kyrpides N.C."/>
            <person name="Klenk H.P."/>
        </authorList>
    </citation>
    <scope>NUCLEOTIDE SEQUENCE [LARGE SCALE GENOMIC DNA]</scope>
    <source>
        <strain evidence="3">ATCC 49924 / DSM 5501 / Z-7288</strain>
    </source>
</reference>
<dbReference type="OrthoDB" id="1706761at2"/>
<feature type="transmembrane region" description="Helical" evidence="1">
    <location>
        <begin position="214"/>
        <end position="234"/>
    </location>
</feature>
<feature type="transmembrane region" description="Helical" evidence="1">
    <location>
        <begin position="321"/>
        <end position="348"/>
    </location>
</feature>
<dbReference type="HOGENOM" id="CLU_046838_1_1_9"/>
<dbReference type="STRING" id="574087.Acear_1748"/>
<organism evidence="2 3">
    <name type="scientific">Acetohalobium arabaticum (strain ATCC 49924 / DSM 5501 / Z-7288)</name>
    <dbReference type="NCBI Taxonomy" id="574087"/>
    <lineage>
        <taxon>Bacteria</taxon>
        <taxon>Bacillati</taxon>
        <taxon>Bacillota</taxon>
        <taxon>Clostridia</taxon>
        <taxon>Halanaerobiales</taxon>
        <taxon>Halobacteroidaceae</taxon>
        <taxon>Acetohalobium</taxon>
    </lineage>
</organism>
<feature type="transmembrane region" description="Helical" evidence="1">
    <location>
        <begin position="289"/>
        <end position="315"/>
    </location>
</feature>
<feature type="transmembrane region" description="Helical" evidence="1">
    <location>
        <begin position="7"/>
        <end position="27"/>
    </location>
</feature>
<evidence type="ECO:0000313" key="3">
    <source>
        <dbReference type="Proteomes" id="UP000001661"/>
    </source>
</evidence>
<keyword evidence="1" id="KW-1133">Transmembrane helix</keyword>
<dbReference type="EMBL" id="CP002105">
    <property type="protein sequence ID" value="ADL13253.1"/>
    <property type="molecule type" value="Genomic_DNA"/>
</dbReference>
<keyword evidence="1" id="KW-0472">Membrane</keyword>
<accession>D9QRW2</accession>
<keyword evidence="3" id="KW-1185">Reference proteome</keyword>
<evidence type="ECO:0000313" key="2">
    <source>
        <dbReference type="EMBL" id="ADL13253.1"/>
    </source>
</evidence>
<feature type="transmembrane region" description="Helical" evidence="1">
    <location>
        <begin position="254"/>
        <end position="277"/>
    </location>
</feature>
<proteinExistence type="predicted"/>
<protein>
    <submittedName>
        <fullName evidence="2">Stage III sporulation protein AE</fullName>
    </submittedName>
</protein>